<organism evidence="1 2">
    <name type="scientific">Smallanthus sonchifolius</name>
    <dbReference type="NCBI Taxonomy" id="185202"/>
    <lineage>
        <taxon>Eukaryota</taxon>
        <taxon>Viridiplantae</taxon>
        <taxon>Streptophyta</taxon>
        <taxon>Embryophyta</taxon>
        <taxon>Tracheophyta</taxon>
        <taxon>Spermatophyta</taxon>
        <taxon>Magnoliopsida</taxon>
        <taxon>eudicotyledons</taxon>
        <taxon>Gunneridae</taxon>
        <taxon>Pentapetalae</taxon>
        <taxon>asterids</taxon>
        <taxon>campanulids</taxon>
        <taxon>Asterales</taxon>
        <taxon>Asteraceae</taxon>
        <taxon>Asteroideae</taxon>
        <taxon>Heliantheae alliance</taxon>
        <taxon>Millerieae</taxon>
        <taxon>Smallanthus</taxon>
    </lineage>
</organism>
<evidence type="ECO:0000313" key="1">
    <source>
        <dbReference type="EMBL" id="KAI3773485.1"/>
    </source>
</evidence>
<accession>A0ACB9FRN7</accession>
<gene>
    <name evidence="1" type="ORF">L1987_48015</name>
</gene>
<keyword evidence="2" id="KW-1185">Reference proteome</keyword>
<proteinExistence type="predicted"/>
<comment type="caution">
    <text evidence="1">The sequence shown here is derived from an EMBL/GenBank/DDBJ whole genome shotgun (WGS) entry which is preliminary data.</text>
</comment>
<dbReference type="EMBL" id="CM042033">
    <property type="protein sequence ID" value="KAI3773485.1"/>
    <property type="molecule type" value="Genomic_DNA"/>
</dbReference>
<protein>
    <submittedName>
        <fullName evidence="1">Uncharacterized protein</fullName>
    </submittedName>
</protein>
<evidence type="ECO:0000313" key="2">
    <source>
        <dbReference type="Proteomes" id="UP001056120"/>
    </source>
</evidence>
<sequence>MTRQHKPLNTSTCLMTSSDCGPLTEPFKTLRSALSAKKHPSLFPPLDQELAPSLGKSYLMMGKSRTTEKGKAPAYASSISSNVDDDNFDSFLDMPLSIASWEDIHRSVAQGVPEPIGNPRVYSRNPNSLQNPQTNLSSNTANTNLQEESLLLDWSMGWGQQDMNQGHNAISSGGISASGSSFSFCSRDTAPVHIRNNANFNTNQSGVQGKFEGSFLSLGLGGTSEVVSSFQLDSREISDKLKEAASSELKLARARKASGQTFDDGFMGSQSNNSGFSNQFSHVSRMTSTNNDDGFMGSSPHHILQMQQNDRQLGKLTEAVSTELKMVHAQKATGQTLDVDFMGSQRNNSGFSNQFSDVDRMTSTKYEVGVHSTLNSGLGSSRHHVSQMQQNDSRNMRSGDLDHYKGNQSVHSGTLGRNSAHFFNSQQHNLKSPEFVKPSWMNSYHTPSEQLHHFHSTTANSPNYAGQVASQNATPTQVLGGNLLSHKTATPQVSWVGRGSAGIDAPFPKRLGVEFSIRNCPQSSQGLLSPMGTSLQTTSTGQICQFSDKGSTHMLHNVHRPIGQSDGSPVSYRVNYQEPFFTYGQSQNALIQLPKGPHGAPSTNASTVDSQSQKLDFHVGSHHRRTAAAPQSSSHWVKRQKIIHPTIHHSMPKPPIPVTAARVHPSIPVRSWTKPTGPVAGPVAAHIRSVIPCVSNARPCVPVPSYPAVSHITWKDPDATSKLS</sequence>
<dbReference type="Proteomes" id="UP001056120">
    <property type="component" value="Linkage Group LG16"/>
</dbReference>
<reference evidence="2" key="1">
    <citation type="journal article" date="2022" name="Mol. Ecol. Resour.">
        <title>The genomes of chicory, endive, great burdock and yacon provide insights into Asteraceae palaeo-polyploidization history and plant inulin production.</title>
        <authorList>
            <person name="Fan W."/>
            <person name="Wang S."/>
            <person name="Wang H."/>
            <person name="Wang A."/>
            <person name="Jiang F."/>
            <person name="Liu H."/>
            <person name="Zhao H."/>
            <person name="Xu D."/>
            <person name="Zhang Y."/>
        </authorList>
    </citation>
    <scope>NUCLEOTIDE SEQUENCE [LARGE SCALE GENOMIC DNA]</scope>
    <source>
        <strain evidence="2">cv. Yunnan</strain>
    </source>
</reference>
<name>A0ACB9FRN7_9ASTR</name>
<reference evidence="1 2" key="2">
    <citation type="journal article" date="2022" name="Mol. Ecol. Resour.">
        <title>The genomes of chicory, endive, great burdock and yacon provide insights into Asteraceae paleo-polyploidization history and plant inulin production.</title>
        <authorList>
            <person name="Fan W."/>
            <person name="Wang S."/>
            <person name="Wang H."/>
            <person name="Wang A."/>
            <person name="Jiang F."/>
            <person name="Liu H."/>
            <person name="Zhao H."/>
            <person name="Xu D."/>
            <person name="Zhang Y."/>
        </authorList>
    </citation>
    <scope>NUCLEOTIDE SEQUENCE [LARGE SCALE GENOMIC DNA]</scope>
    <source>
        <strain evidence="2">cv. Yunnan</strain>
        <tissue evidence="1">Leaves</tissue>
    </source>
</reference>